<evidence type="ECO:0000313" key="3">
    <source>
        <dbReference type="Proteomes" id="UP000054709"/>
    </source>
</evidence>
<protein>
    <recommendedName>
        <fullName evidence="4">DUF2334 domain-containing protein</fullName>
    </recommendedName>
</protein>
<feature type="transmembrane region" description="Helical" evidence="1">
    <location>
        <begin position="489"/>
        <end position="512"/>
    </location>
</feature>
<organism evidence="2 3">
    <name type="scientific">Paenibacillus etheri</name>
    <dbReference type="NCBI Taxonomy" id="1306852"/>
    <lineage>
        <taxon>Bacteria</taxon>
        <taxon>Bacillati</taxon>
        <taxon>Bacillota</taxon>
        <taxon>Bacilli</taxon>
        <taxon>Bacillales</taxon>
        <taxon>Paenibacillaceae</taxon>
        <taxon>Paenibacillus</taxon>
    </lineage>
</organism>
<name>A0A0W1ARS7_9BACL</name>
<reference evidence="2 3" key="1">
    <citation type="journal article" date="2015" name="Int. Biodeterior. Biodegradation">
        <title>Physiological and genetic screening methods for the isolation of methyl tert-butyl ether-degrading bacteria for bioremediation purposes.</title>
        <authorList>
            <person name="Guisado I.M."/>
            <person name="Purswani J."/>
            <person name="Gonzalez Lopez J."/>
            <person name="Pozo C."/>
        </authorList>
    </citation>
    <scope>NUCLEOTIDE SEQUENCE [LARGE SCALE GENOMIC DNA]</scope>
    <source>
        <strain evidence="2 3">SH7</strain>
    </source>
</reference>
<evidence type="ECO:0000256" key="1">
    <source>
        <dbReference type="SAM" id="Phobius"/>
    </source>
</evidence>
<evidence type="ECO:0000313" key="2">
    <source>
        <dbReference type="EMBL" id="KTD84027.1"/>
    </source>
</evidence>
<dbReference type="RefSeq" id="WP_060626102.1">
    <property type="nucleotide sequence ID" value="NZ_LCZJ02000037.1"/>
</dbReference>
<evidence type="ECO:0008006" key="4">
    <source>
        <dbReference type="Google" id="ProtNLM"/>
    </source>
</evidence>
<gene>
    <name evidence="2" type="ORF">UQ64_28100</name>
</gene>
<dbReference type="Proteomes" id="UP000054709">
    <property type="component" value="Unassembled WGS sequence"/>
</dbReference>
<dbReference type="EMBL" id="LCZJ02000037">
    <property type="protein sequence ID" value="KTD84027.1"/>
    <property type="molecule type" value="Genomic_DNA"/>
</dbReference>
<dbReference type="OrthoDB" id="1779709at2"/>
<dbReference type="AlphaFoldDB" id="A0A0W1ARS7"/>
<accession>A0A0W1ARS7</accession>
<keyword evidence="1" id="KW-0812">Transmembrane</keyword>
<keyword evidence="1" id="KW-0472">Membrane</keyword>
<sequence>MNIRGILNGILLLTLTLTTLLVPVKPVQSAASPQQVLLLYDSLAKGTTKEGNVIELQRLLAAYSIKVTLRSLDQYEQGMLNHYSKVIMVRNAADILITNKFYVEDWEHYQGQYLHIGYSPPASLKKKLQLTTDVMYDANPDLQIGQFSGISLQAQDMLYIAGSQGTQSLGKLIFQDDSLQAPYAVSKEDAAYVPYFEQGNVSALAMGYVLKDWLHITAAPKVYLAIKEIYPFSDLGLLTETAERLYQVGIPFLASVRPVFSNTDYPAMQRYLVAIKRVQSNNGSIVVNAPIAMHSTSTSNMDHSLQAKMNEFINLLVQNKIGPLGIGAQMHWTYDKEYSEAGMGFFDSVILYPDENVDYMERSDTSKAFPSSLYSVPIDFLQDLHTSNNVLPELPMDTVITVDMPKDMEELEEMLKTLEQYWVSFADYKQERHQVVTDVNTITSSEGVISMNGQPLSLNYTPETVNSDYRYTEEQEKSFTTLFNIQNQFFIVAIMISLLLFGGLMIIGYRLYRKKYLK</sequence>
<proteinExistence type="predicted"/>
<comment type="caution">
    <text evidence="2">The sequence shown here is derived from an EMBL/GenBank/DDBJ whole genome shotgun (WGS) entry which is preliminary data.</text>
</comment>
<keyword evidence="1" id="KW-1133">Transmembrane helix</keyword>
<keyword evidence="3" id="KW-1185">Reference proteome</keyword>